<evidence type="ECO:0000313" key="3">
    <source>
        <dbReference type="Proteomes" id="UP000483820"/>
    </source>
</evidence>
<feature type="chain" id="PRO_5025475004" evidence="1">
    <location>
        <begin position="22"/>
        <end position="128"/>
    </location>
</feature>
<dbReference type="EMBL" id="WUAV01000002">
    <property type="protein sequence ID" value="KAF1766493.1"/>
    <property type="molecule type" value="Genomic_DNA"/>
</dbReference>
<reference evidence="2 3" key="1">
    <citation type="submission" date="2019-12" db="EMBL/GenBank/DDBJ databases">
        <title>Chromosome-level assembly of the Caenorhabditis remanei genome.</title>
        <authorList>
            <person name="Teterina A.A."/>
            <person name="Willis J.H."/>
            <person name="Phillips P.C."/>
        </authorList>
    </citation>
    <scope>NUCLEOTIDE SEQUENCE [LARGE SCALE GENOMIC DNA]</scope>
    <source>
        <strain evidence="2 3">PX506</strain>
        <tissue evidence="2">Whole organism</tissue>
    </source>
</reference>
<dbReference type="CTD" id="9815247"/>
<dbReference type="PANTHER" id="PTHR35182">
    <property type="entry name" value="PROTEIN CBG13762"/>
    <property type="match status" value="1"/>
</dbReference>
<dbReference type="Proteomes" id="UP000483820">
    <property type="component" value="Chromosome II"/>
</dbReference>
<organism evidence="2 3">
    <name type="scientific">Caenorhabditis remanei</name>
    <name type="common">Caenorhabditis vulgaris</name>
    <dbReference type="NCBI Taxonomy" id="31234"/>
    <lineage>
        <taxon>Eukaryota</taxon>
        <taxon>Metazoa</taxon>
        <taxon>Ecdysozoa</taxon>
        <taxon>Nematoda</taxon>
        <taxon>Chromadorea</taxon>
        <taxon>Rhabditida</taxon>
        <taxon>Rhabditina</taxon>
        <taxon>Rhabditomorpha</taxon>
        <taxon>Rhabditoidea</taxon>
        <taxon>Rhabditidae</taxon>
        <taxon>Peloderinae</taxon>
        <taxon>Caenorhabditis</taxon>
    </lineage>
</organism>
<feature type="signal peptide" evidence="1">
    <location>
        <begin position="1"/>
        <end position="21"/>
    </location>
</feature>
<sequence>MNRFIICSFALLAVFALHGEASVARQRVKEGEKLELAVFKGAKAIKRTVPSGEQIFHFEGVNKGSFVDEKGKKVESSNYEESNGHLIIKKFTKADVGFYAEHPPKIIKTTTDHGFSAVPGPVLEISLE</sequence>
<dbReference type="PANTHER" id="PTHR35182:SF2">
    <property type="entry name" value="CONSERVED DOMAIN PROTEIN-RELATED"/>
    <property type="match status" value="1"/>
</dbReference>
<evidence type="ECO:0000256" key="1">
    <source>
        <dbReference type="SAM" id="SignalP"/>
    </source>
</evidence>
<dbReference type="KEGG" id="crq:GCK72_006450"/>
<dbReference type="RefSeq" id="XP_003113404.2">
    <property type="nucleotide sequence ID" value="XM_003113356.2"/>
</dbReference>
<proteinExistence type="predicted"/>
<dbReference type="GeneID" id="9815247"/>
<comment type="caution">
    <text evidence="2">The sequence shown here is derived from an EMBL/GenBank/DDBJ whole genome shotgun (WGS) entry which is preliminary data.</text>
</comment>
<gene>
    <name evidence="2" type="ORF">GCK72_006450</name>
</gene>
<keyword evidence="1" id="KW-0732">Signal</keyword>
<name>A0A6A5HJE8_CAERE</name>
<dbReference type="AlphaFoldDB" id="A0A6A5HJE8"/>
<protein>
    <submittedName>
        <fullName evidence="2">Uncharacterized protein</fullName>
    </submittedName>
</protein>
<accession>A0A6A5HJE8</accession>
<evidence type="ECO:0000313" key="2">
    <source>
        <dbReference type="EMBL" id="KAF1766493.1"/>
    </source>
</evidence>